<proteinExistence type="predicted"/>
<evidence type="ECO:0000313" key="1">
    <source>
        <dbReference type="EMBL" id="KAH8004546.1"/>
    </source>
</evidence>
<dbReference type="Proteomes" id="UP000827872">
    <property type="component" value="Linkage Group LG04"/>
</dbReference>
<name>A0ACB8FHH6_9SAUR</name>
<reference evidence="1" key="1">
    <citation type="submission" date="2021-08" db="EMBL/GenBank/DDBJ databases">
        <title>The first chromosome-level gecko genome reveals the dynamic sex chromosomes of Neotropical dwarf geckos (Sphaerodactylidae: Sphaerodactylus).</title>
        <authorList>
            <person name="Pinto B.J."/>
            <person name="Keating S.E."/>
            <person name="Gamble T."/>
        </authorList>
    </citation>
    <scope>NUCLEOTIDE SEQUENCE</scope>
    <source>
        <strain evidence="1">TG3544</strain>
    </source>
</reference>
<accession>A0ACB8FHH6</accession>
<protein>
    <submittedName>
        <fullName evidence="1">Uncharacterized protein</fullName>
    </submittedName>
</protein>
<gene>
    <name evidence="1" type="ORF">K3G42_013791</name>
</gene>
<dbReference type="EMBL" id="CM037617">
    <property type="protein sequence ID" value="KAH8004546.1"/>
    <property type="molecule type" value="Genomic_DNA"/>
</dbReference>
<keyword evidence="2" id="KW-1185">Reference proteome</keyword>
<comment type="caution">
    <text evidence="1">The sequence shown here is derived from an EMBL/GenBank/DDBJ whole genome shotgun (WGS) entry which is preliminary data.</text>
</comment>
<sequence>MSRWRIYPGMRGTLCPPSATYLVMWGRKISTPCGQKEDDKAARSLSSGALDPSHVIINMAPCSPLAPGFQGAMSQQPLLPSPLRRQKRLPYIGHQHLLL</sequence>
<evidence type="ECO:0000313" key="2">
    <source>
        <dbReference type="Proteomes" id="UP000827872"/>
    </source>
</evidence>
<organism evidence="1 2">
    <name type="scientific">Sphaerodactylus townsendi</name>
    <dbReference type="NCBI Taxonomy" id="933632"/>
    <lineage>
        <taxon>Eukaryota</taxon>
        <taxon>Metazoa</taxon>
        <taxon>Chordata</taxon>
        <taxon>Craniata</taxon>
        <taxon>Vertebrata</taxon>
        <taxon>Euteleostomi</taxon>
        <taxon>Lepidosauria</taxon>
        <taxon>Squamata</taxon>
        <taxon>Bifurcata</taxon>
        <taxon>Gekkota</taxon>
        <taxon>Sphaerodactylidae</taxon>
        <taxon>Sphaerodactylus</taxon>
    </lineage>
</organism>